<feature type="compositionally biased region" description="Low complexity" evidence="6">
    <location>
        <begin position="203"/>
        <end position="297"/>
    </location>
</feature>
<evidence type="ECO:0000256" key="3">
    <source>
        <dbReference type="ARBA" id="ARBA00023237"/>
    </source>
</evidence>
<dbReference type="InterPro" id="IPR006665">
    <property type="entry name" value="OmpA-like"/>
</dbReference>
<dbReference type="PANTHER" id="PTHR30329">
    <property type="entry name" value="STATOR ELEMENT OF FLAGELLAR MOTOR COMPLEX"/>
    <property type="match status" value="1"/>
</dbReference>
<evidence type="ECO:0000256" key="5">
    <source>
        <dbReference type="SAM" id="Coils"/>
    </source>
</evidence>
<comment type="caution">
    <text evidence="8">The sequence shown here is derived from an EMBL/GenBank/DDBJ whole genome shotgun (WGS) entry which is preliminary data.</text>
</comment>
<dbReference type="Proteomes" id="UP001157355">
    <property type="component" value="Unassembled WGS sequence"/>
</dbReference>
<dbReference type="InterPro" id="IPR050330">
    <property type="entry name" value="Bact_OuterMem_StrucFunc"/>
</dbReference>
<dbReference type="AlphaFoldDB" id="A0AA37U4K7"/>
<reference evidence="8 9" key="1">
    <citation type="journal article" date="2014" name="Int. J. Syst. Evol. Microbiol.">
        <title>Complete genome sequence of Corynebacterium casei LMG S-19264T (=DSM 44701T), isolated from a smear-ripened cheese.</title>
        <authorList>
            <consortium name="US DOE Joint Genome Institute (JGI-PGF)"/>
            <person name="Walter F."/>
            <person name="Albersmeier A."/>
            <person name="Kalinowski J."/>
            <person name="Ruckert C."/>
        </authorList>
    </citation>
    <scope>NUCLEOTIDE SEQUENCE [LARGE SCALE GENOMIC DNA]</scope>
    <source>
        <strain evidence="8 9">NBRC 111766</strain>
    </source>
</reference>
<dbReference type="PROSITE" id="PS51123">
    <property type="entry name" value="OMPA_2"/>
    <property type="match status" value="1"/>
</dbReference>
<evidence type="ECO:0000256" key="4">
    <source>
        <dbReference type="PROSITE-ProRule" id="PRU00473"/>
    </source>
</evidence>
<feature type="compositionally biased region" description="Low complexity" evidence="6">
    <location>
        <begin position="105"/>
        <end position="171"/>
    </location>
</feature>
<name>A0AA37U4K7_9RHOB</name>
<dbReference type="CDD" id="cd07185">
    <property type="entry name" value="OmpA_C-like"/>
    <property type="match status" value="1"/>
</dbReference>
<dbReference type="SUPFAM" id="SSF103088">
    <property type="entry name" value="OmpA-like"/>
    <property type="match status" value="1"/>
</dbReference>
<gene>
    <name evidence="8" type="ORF">GCM10010873_22090</name>
</gene>
<comment type="subcellular location">
    <subcellularLocation>
        <location evidence="1">Cell outer membrane</location>
    </subcellularLocation>
</comment>
<feature type="domain" description="OmpA-like" evidence="7">
    <location>
        <begin position="651"/>
        <end position="771"/>
    </location>
</feature>
<keyword evidence="5" id="KW-0175">Coiled coil</keyword>
<dbReference type="InterPro" id="IPR036737">
    <property type="entry name" value="OmpA-like_sf"/>
</dbReference>
<keyword evidence="2 4" id="KW-0472">Membrane</keyword>
<dbReference type="InterPro" id="IPR006664">
    <property type="entry name" value="OMP_bac"/>
</dbReference>
<evidence type="ECO:0000256" key="1">
    <source>
        <dbReference type="ARBA" id="ARBA00004442"/>
    </source>
</evidence>
<dbReference type="Pfam" id="PF00691">
    <property type="entry name" value="OmpA"/>
    <property type="match status" value="1"/>
</dbReference>
<feature type="coiled-coil region" evidence="5">
    <location>
        <begin position="331"/>
        <end position="358"/>
    </location>
</feature>
<sequence>MAMFNVQPWPLQAQTLTDSGAVVAADGSVLCEPTADAACDPSQFVDQAKAIEQQMAAQAEAAAQAQAEAEAQAQAEAAAQAQAEAEAQAQAEAAAQAQADAEAAAQAQAEADAQAQAEAEAQAQAEAAAQAQADAEAQAQADAEAAAQAQAEAEAQAQAEAPAGEIPVEEPAPAEEATDQAPMEEAVEQPADSEAATEEVTPADEAASDEAAAGEGMEAAPADEAAQAAPTDEAVEEPAPAEAATDTTEAAPTEEATEAAPADEPADAAPTEEAATTEQAAPAEEGATPEASAETAPVDPATEEAAVLPATVTDPATGETLVVDPATGAAMTEEEATAKAAEQEKSLAEAEKEIAVEADGTVVDPSAGLKTAETVVDPNATPVDVPVASETEVQTLTNLLDQPEGIDPAALGAAAALSTPAVEGEKPADQAPSADAVATVTEMLDDNAVRSSTQEFAAAPVLLGSDKKKKSGLSDLEKVGLVALGALVVGAIIQDNNKDRRGREAAKVVSNTGDRVVVLKPDGTYQVYKDDDAVLRQPGSNVRTETYRDGSTRTIVERRDGTQVVTIRDASGRVLRRAQYDERGRELVLIDDLEPERVVIVRDLPKPRPNRVVISTKDNDYALKAALAAKDIAKIGRTFSLRQIREIPEVRYLAATVDVDNVNFASGSSAIAADEASDLAELGSLMQEMLDANPGEMFLIEGHTDATGKAAMNLALSDRRAESVALALTEYFDIPPENMVIQGYGESELRIDTQNDEPRNRRVAVRIITPLLKGVK</sequence>
<proteinExistence type="predicted"/>
<dbReference type="PANTHER" id="PTHR30329:SF21">
    <property type="entry name" value="LIPOPROTEIN YIAD-RELATED"/>
    <property type="match status" value="1"/>
</dbReference>
<organism evidence="8 9">
    <name type="scientific">Cypionkella aquatica</name>
    <dbReference type="NCBI Taxonomy" id="1756042"/>
    <lineage>
        <taxon>Bacteria</taxon>
        <taxon>Pseudomonadati</taxon>
        <taxon>Pseudomonadota</taxon>
        <taxon>Alphaproteobacteria</taxon>
        <taxon>Rhodobacterales</taxon>
        <taxon>Paracoccaceae</taxon>
        <taxon>Cypionkella</taxon>
    </lineage>
</organism>
<accession>A0AA37U4K7</accession>
<evidence type="ECO:0000313" key="8">
    <source>
        <dbReference type="EMBL" id="GLS87235.1"/>
    </source>
</evidence>
<dbReference type="EMBL" id="BSPP01000007">
    <property type="protein sequence ID" value="GLS87235.1"/>
    <property type="molecule type" value="Genomic_DNA"/>
</dbReference>
<dbReference type="PRINTS" id="PR01021">
    <property type="entry name" value="OMPADOMAIN"/>
</dbReference>
<evidence type="ECO:0000313" key="9">
    <source>
        <dbReference type="Proteomes" id="UP001157355"/>
    </source>
</evidence>
<dbReference type="GO" id="GO:0009279">
    <property type="term" value="C:cell outer membrane"/>
    <property type="evidence" value="ECO:0007669"/>
    <property type="project" value="UniProtKB-SubCell"/>
</dbReference>
<protein>
    <recommendedName>
        <fullName evidence="7">OmpA-like domain-containing protein</fullName>
    </recommendedName>
</protein>
<evidence type="ECO:0000256" key="2">
    <source>
        <dbReference type="ARBA" id="ARBA00023136"/>
    </source>
</evidence>
<keyword evidence="9" id="KW-1185">Reference proteome</keyword>
<keyword evidence="3" id="KW-0998">Cell outer membrane</keyword>
<evidence type="ECO:0000259" key="7">
    <source>
        <dbReference type="PROSITE" id="PS51123"/>
    </source>
</evidence>
<feature type="region of interest" description="Disordered" evidence="6">
    <location>
        <begin position="105"/>
        <end position="319"/>
    </location>
</feature>
<evidence type="ECO:0000256" key="6">
    <source>
        <dbReference type="SAM" id="MobiDB-lite"/>
    </source>
</evidence>
<dbReference type="Gene3D" id="3.30.1330.60">
    <property type="entry name" value="OmpA-like domain"/>
    <property type="match status" value="1"/>
</dbReference>